<evidence type="ECO:0000313" key="3">
    <source>
        <dbReference type="Proteomes" id="UP001345219"/>
    </source>
</evidence>
<dbReference type="AlphaFoldDB" id="A0AAN7GCS2"/>
<protein>
    <submittedName>
        <fullName evidence="2">Uncharacterized protein</fullName>
    </submittedName>
</protein>
<sequence>MQRSSYIFKRNPPFPTTQWSLPPKNYLTAACAGAKHGHEKSLSQKKKGEGRRKKKTDQQPTNRELQPSCPLYSFEPWEEYEPDHKFLAEAQASIKKLVEATKGPSPNCEKEE</sequence>
<feature type="compositionally biased region" description="Basic residues" evidence="1">
    <location>
        <begin position="35"/>
        <end position="55"/>
    </location>
</feature>
<proteinExistence type="predicted"/>
<organism evidence="2 3">
    <name type="scientific">Trapa incisa</name>
    <dbReference type="NCBI Taxonomy" id="236973"/>
    <lineage>
        <taxon>Eukaryota</taxon>
        <taxon>Viridiplantae</taxon>
        <taxon>Streptophyta</taxon>
        <taxon>Embryophyta</taxon>
        <taxon>Tracheophyta</taxon>
        <taxon>Spermatophyta</taxon>
        <taxon>Magnoliopsida</taxon>
        <taxon>eudicotyledons</taxon>
        <taxon>Gunneridae</taxon>
        <taxon>Pentapetalae</taxon>
        <taxon>rosids</taxon>
        <taxon>malvids</taxon>
        <taxon>Myrtales</taxon>
        <taxon>Lythraceae</taxon>
        <taxon>Trapa</taxon>
    </lineage>
</organism>
<keyword evidence="3" id="KW-1185">Reference proteome</keyword>
<evidence type="ECO:0000256" key="1">
    <source>
        <dbReference type="SAM" id="MobiDB-lite"/>
    </source>
</evidence>
<dbReference type="EMBL" id="JAXIOK010000023">
    <property type="protein sequence ID" value="KAK4743150.1"/>
    <property type="molecule type" value="Genomic_DNA"/>
</dbReference>
<reference evidence="2 3" key="1">
    <citation type="journal article" date="2023" name="Hortic Res">
        <title>Pangenome of water caltrop reveals structural variations and asymmetric subgenome divergence after allopolyploidization.</title>
        <authorList>
            <person name="Zhang X."/>
            <person name="Chen Y."/>
            <person name="Wang L."/>
            <person name="Yuan Y."/>
            <person name="Fang M."/>
            <person name="Shi L."/>
            <person name="Lu R."/>
            <person name="Comes H.P."/>
            <person name="Ma Y."/>
            <person name="Chen Y."/>
            <person name="Huang G."/>
            <person name="Zhou Y."/>
            <person name="Zheng Z."/>
            <person name="Qiu Y."/>
        </authorList>
    </citation>
    <scope>NUCLEOTIDE SEQUENCE [LARGE SCALE GENOMIC DNA]</scope>
    <source>
        <tissue evidence="2">Roots</tissue>
    </source>
</reference>
<dbReference type="Proteomes" id="UP001345219">
    <property type="component" value="Chromosome 1"/>
</dbReference>
<gene>
    <name evidence="2" type="ORF">SAY87_001151</name>
</gene>
<accession>A0AAN7GCS2</accession>
<evidence type="ECO:0000313" key="2">
    <source>
        <dbReference type="EMBL" id="KAK4743150.1"/>
    </source>
</evidence>
<name>A0AAN7GCS2_9MYRT</name>
<feature type="region of interest" description="Disordered" evidence="1">
    <location>
        <begin position="32"/>
        <end position="69"/>
    </location>
</feature>
<feature type="region of interest" description="Disordered" evidence="1">
    <location>
        <begin position="1"/>
        <end position="20"/>
    </location>
</feature>
<comment type="caution">
    <text evidence="2">The sequence shown here is derived from an EMBL/GenBank/DDBJ whole genome shotgun (WGS) entry which is preliminary data.</text>
</comment>